<accession>A0A3B0PLW0</accession>
<dbReference type="AlphaFoldDB" id="A0A3B0PLW0"/>
<organism evidence="1 2">
    <name type="scientific">Mycoplasmopsis edwardii</name>
    <dbReference type="NCBI Taxonomy" id="53558"/>
    <lineage>
        <taxon>Bacteria</taxon>
        <taxon>Bacillati</taxon>
        <taxon>Mycoplasmatota</taxon>
        <taxon>Mycoplasmoidales</taxon>
        <taxon>Metamycoplasmataceae</taxon>
        <taxon>Mycoplasmopsis</taxon>
    </lineage>
</organism>
<gene>
    <name evidence="1" type="ORF">NCTC10132_00975</name>
</gene>
<evidence type="ECO:0000313" key="2">
    <source>
        <dbReference type="Proteomes" id="UP000257559"/>
    </source>
</evidence>
<dbReference type="EMBL" id="LS991951">
    <property type="protein sequence ID" value="SYV97609.1"/>
    <property type="molecule type" value="Genomic_DNA"/>
</dbReference>
<dbReference type="Proteomes" id="UP000257559">
    <property type="component" value="Chromosome"/>
</dbReference>
<protein>
    <submittedName>
        <fullName evidence="1">Uncharacterized protein</fullName>
    </submittedName>
</protein>
<dbReference type="KEGG" id="medw:NCTC10132_00975"/>
<keyword evidence="2" id="KW-1185">Reference proteome</keyword>
<sequence length="32" mass="3753">MILELADMDVEFKTKGGEINEIFEMFLIKNFS</sequence>
<reference evidence="2" key="1">
    <citation type="submission" date="2018-06" db="EMBL/GenBank/DDBJ databases">
        <authorList>
            <consortium name="Pathogen Informatics"/>
        </authorList>
    </citation>
    <scope>NUCLEOTIDE SEQUENCE [LARGE SCALE GENOMIC DNA]</scope>
    <source>
        <strain evidence="2">NCTC10132</strain>
    </source>
</reference>
<proteinExistence type="predicted"/>
<evidence type="ECO:0000313" key="1">
    <source>
        <dbReference type="EMBL" id="SYV97609.1"/>
    </source>
</evidence>
<name>A0A3B0PLW0_9BACT</name>